<dbReference type="AlphaFoldDB" id="A0A6J6VG70"/>
<gene>
    <name evidence="1" type="ORF">UFOPK2761_03323</name>
</gene>
<accession>A0A6J6VG70</accession>
<reference evidence="1" key="1">
    <citation type="submission" date="2020-05" db="EMBL/GenBank/DDBJ databases">
        <authorList>
            <person name="Chiriac C."/>
            <person name="Salcher M."/>
            <person name="Ghai R."/>
            <person name="Kavagutti S V."/>
        </authorList>
    </citation>
    <scope>NUCLEOTIDE SEQUENCE</scope>
</reference>
<dbReference type="EMBL" id="CAEZYQ010000045">
    <property type="protein sequence ID" value="CAB4769835.1"/>
    <property type="molecule type" value="Genomic_DNA"/>
</dbReference>
<name>A0A6J6VG70_9ZZZZ</name>
<proteinExistence type="predicted"/>
<sequence length="98" mass="10130">MTELRIGADLESQVAARHHAAAEELSALPGFPVLGPGPGTLAMLKIFAAVLQGSDGLAATNAVTADAVRQVAHTVRETDAEVGRRLERVLPDLGPVVP</sequence>
<evidence type="ECO:0000313" key="1">
    <source>
        <dbReference type="EMBL" id="CAB4769835.1"/>
    </source>
</evidence>
<organism evidence="1">
    <name type="scientific">freshwater metagenome</name>
    <dbReference type="NCBI Taxonomy" id="449393"/>
    <lineage>
        <taxon>unclassified sequences</taxon>
        <taxon>metagenomes</taxon>
        <taxon>ecological metagenomes</taxon>
    </lineage>
</organism>
<protein>
    <submittedName>
        <fullName evidence="1">Unannotated protein</fullName>
    </submittedName>
</protein>